<evidence type="ECO:0008006" key="4">
    <source>
        <dbReference type="Google" id="ProtNLM"/>
    </source>
</evidence>
<evidence type="ECO:0000313" key="3">
    <source>
        <dbReference type="Proteomes" id="UP000676565"/>
    </source>
</evidence>
<gene>
    <name evidence="2" type="ORF">J8F10_18455</name>
</gene>
<dbReference type="Gene3D" id="2.130.10.10">
    <property type="entry name" value="YVTN repeat-like/Quinoprotein amine dehydrogenase"/>
    <property type="match status" value="2"/>
</dbReference>
<keyword evidence="1" id="KW-0732">Signal</keyword>
<evidence type="ECO:0000256" key="1">
    <source>
        <dbReference type="SAM" id="SignalP"/>
    </source>
</evidence>
<dbReference type="InterPro" id="IPR051344">
    <property type="entry name" value="Vgb"/>
</dbReference>
<comment type="caution">
    <text evidence="2">The sequence shown here is derived from an EMBL/GenBank/DDBJ whole genome shotgun (WGS) entry which is preliminary data.</text>
</comment>
<dbReference type="Pfam" id="PF24684">
    <property type="entry name" value="Vgb_lyase"/>
    <property type="match status" value="1"/>
</dbReference>
<dbReference type="RefSeq" id="WP_210656123.1">
    <property type="nucleotide sequence ID" value="NZ_JAGKQQ010000001.1"/>
</dbReference>
<dbReference type="CDD" id="cd05819">
    <property type="entry name" value="NHL"/>
    <property type="match status" value="1"/>
</dbReference>
<sequence>MITRFMLAALVSGGCLVPARAAEPITEHALPGTGQRPQAIVVGPDGNVWVTEVLKRQIIRVTPKGAATAFAVPGKDVGVLQGLAVGPDGNLWFTSREENAIRRITPKGEFDGTFPIPSKAVVENKVTKGSWPRGITAGPDGNLWFAEMTGNKIGRITPKGEITEYPVPTDDAQPYGVVTGPDKMIWFTESAAGKIGRLDPKTGKIEEFRLADPKARPRDITNGPDGNLWFSENGADRIGRITPKGEVTGFELPKGTQPIGIATGGDGNVWFTAFKTHKIGRITPAGKLSWFDLKTENAQPFGMTAGADGTVWFTEQANRVGQIDTKSAGK</sequence>
<dbReference type="SUPFAM" id="SSF63829">
    <property type="entry name" value="Calcium-dependent phosphotriesterase"/>
    <property type="match status" value="2"/>
</dbReference>
<keyword evidence="3" id="KW-1185">Reference proteome</keyword>
<dbReference type="InterPro" id="IPR015943">
    <property type="entry name" value="WD40/YVTN_repeat-like_dom_sf"/>
</dbReference>
<name>A0ABS5BU48_9BACT</name>
<dbReference type="PANTHER" id="PTHR40274:SF3">
    <property type="entry name" value="VIRGINIAMYCIN B LYASE"/>
    <property type="match status" value="1"/>
</dbReference>
<dbReference type="EMBL" id="JAGKQQ010000001">
    <property type="protein sequence ID" value="MBP3957247.1"/>
    <property type="molecule type" value="Genomic_DNA"/>
</dbReference>
<organism evidence="2 3">
    <name type="scientific">Gemmata palustris</name>
    <dbReference type="NCBI Taxonomy" id="2822762"/>
    <lineage>
        <taxon>Bacteria</taxon>
        <taxon>Pseudomonadati</taxon>
        <taxon>Planctomycetota</taxon>
        <taxon>Planctomycetia</taxon>
        <taxon>Gemmatales</taxon>
        <taxon>Gemmataceae</taxon>
        <taxon>Gemmata</taxon>
    </lineage>
</organism>
<reference evidence="2 3" key="1">
    <citation type="submission" date="2021-04" db="EMBL/GenBank/DDBJ databases">
        <authorList>
            <person name="Ivanova A."/>
        </authorList>
    </citation>
    <scope>NUCLEOTIDE SEQUENCE [LARGE SCALE GENOMIC DNA]</scope>
    <source>
        <strain evidence="2 3">G18</strain>
    </source>
</reference>
<dbReference type="PROSITE" id="PS51257">
    <property type="entry name" value="PROKAR_LIPOPROTEIN"/>
    <property type="match status" value="1"/>
</dbReference>
<protein>
    <recommendedName>
        <fullName evidence="4">Virginiamycin B lyase</fullName>
    </recommendedName>
</protein>
<feature type="signal peptide" evidence="1">
    <location>
        <begin position="1"/>
        <end position="21"/>
    </location>
</feature>
<accession>A0ABS5BU48</accession>
<evidence type="ECO:0000313" key="2">
    <source>
        <dbReference type="EMBL" id="MBP3957247.1"/>
    </source>
</evidence>
<dbReference type="Proteomes" id="UP000676565">
    <property type="component" value="Unassembled WGS sequence"/>
</dbReference>
<proteinExistence type="predicted"/>
<feature type="chain" id="PRO_5046621828" description="Virginiamycin B lyase" evidence="1">
    <location>
        <begin position="22"/>
        <end position="330"/>
    </location>
</feature>
<dbReference type="PANTHER" id="PTHR40274">
    <property type="entry name" value="VIRGINIAMYCIN B LYASE"/>
    <property type="match status" value="1"/>
</dbReference>